<reference evidence="10 11" key="1">
    <citation type="submission" date="2019-07" db="EMBL/GenBank/DDBJ databases">
        <title>complete genome sequencing of Ornithinimicrobium sp. H23M54.</title>
        <authorList>
            <person name="Bae J.-W."/>
            <person name="Lee S.-Y."/>
        </authorList>
    </citation>
    <scope>NUCLEOTIDE SEQUENCE [LARGE SCALE GENOMIC DNA]</scope>
    <source>
        <strain evidence="10 11">H23M54</strain>
    </source>
</reference>
<comment type="similarity">
    <text evidence="8">Belongs to the binding-protein-dependent transport system permease family. LivHM subfamily.</text>
</comment>
<dbReference type="InterPro" id="IPR052157">
    <property type="entry name" value="BCAA_transport_permease"/>
</dbReference>
<feature type="transmembrane region" description="Helical" evidence="9">
    <location>
        <begin position="192"/>
        <end position="212"/>
    </location>
</feature>
<keyword evidence="5" id="KW-0029">Amino-acid transport</keyword>
<evidence type="ECO:0000256" key="8">
    <source>
        <dbReference type="ARBA" id="ARBA00037998"/>
    </source>
</evidence>
<accession>A0A516G907</accession>
<keyword evidence="2" id="KW-0813">Transport</keyword>
<organism evidence="10 11">
    <name type="scientific">Ornithinimicrobium ciconiae</name>
    <dbReference type="NCBI Taxonomy" id="2594265"/>
    <lineage>
        <taxon>Bacteria</taxon>
        <taxon>Bacillati</taxon>
        <taxon>Actinomycetota</taxon>
        <taxon>Actinomycetes</taxon>
        <taxon>Micrococcales</taxon>
        <taxon>Ornithinimicrobiaceae</taxon>
        <taxon>Ornithinimicrobium</taxon>
    </lineage>
</organism>
<dbReference type="PANTHER" id="PTHR11795">
    <property type="entry name" value="BRANCHED-CHAIN AMINO ACID TRANSPORT SYSTEM PERMEASE PROTEIN LIVH"/>
    <property type="match status" value="1"/>
</dbReference>
<dbReference type="Proteomes" id="UP000315395">
    <property type="component" value="Chromosome"/>
</dbReference>
<dbReference type="Pfam" id="PF02653">
    <property type="entry name" value="BPD_transp_2"/>
    <property type="match status" value="1"/>
</dbReference>
<proteinExistence type="inferred from homology"/>
<dbReference type="PANTHER" id="PTHR11795:SF445">
    <property type="entry name" value="AMINO ACID ABC TRANSPORTER PERMEASE PROTEIN"/>
    <property type="match status" value="1"/>
</dbReference>
<feature type="transmembrane region" description="Helical" evidence="9">
    <location>
        <begin position="257"/>
        <end position="278"/>
    </location>
</feature>
<keyword evidence="7 9" id="KW-0472">Membrane</keyword>
<keyword evidence="11" id="KW-1185">Reference proteome</keyword>
<evidence type="ECO:0000313" key="10">
    <source>
        <dbReference type="EMBL" id="QDO88016.1"/>
    </source>
</evidence>
<name>A0A516G907_9MICO</name>
<feature type="transmembrane region" description="Helical" evidence="9">
    <location>
        <begin position="95"/>
        <end position="117"/>
    </location>
</feature>
<dbReference type="KEGG" id="orz:FNH13_06365"/>
<feature type="transmembrane region" description="Helical" evidence="9">
    <location>
        <begin position="62"/>
        <end position="83"/>
    </location>
</feature>
<protein>
    <submittedName>
        <fullName evidence="10">Branched-chain amino acid ABC transporter permease</fullName>
    </submittedName>
</protein>
<dbReference type="InterPro" id="IPR001851">
    <property type="entry name" value="ABC_transp_permease"/>
</dbReference>
<evidence type="ECO:0000256" key="7">
    <source>
        <dbReference type="ARBA" id="ARBA00023136"/>
    </source>
</evidence>
<keyword evidence="6 9" id="KW-1133">Transmembrane helix</keyword>
<evidence type="ECO:0000256" key="5">
    <source>
        <dbReference type="ARBA" id="ARBA00022970"/>
    </source>
</evidence>
<evidence type="ECO:0000313" key="11">
    <source>
        <dbReference type="Proteomes" id="UP000315395"/>
    </source>
</evidence>
<keyword evidence="3" id="KW-1003">Cell membrane</keyword>
<comment type="subcellular location">
    <subcellularLocation>
        <location evidence="1">Cell membrane</location>
        <topology evidence="1">Multi-pass membrane protein</topology>
    </subcellularLocation>
</comment>
<sequence>MDFIQLLVTGVLVGGTYALLASGLGLIFGVMRIVNFAQADFMMLAMFAAFILWNGLSIDPFLAIPLVFIAFVALGMAVHRGLLQRVSGRRENHDAQVILTLGIGLILQSLVLLTFSATPRLINLPYGQNGFFIGELFIDRPRLFAFLTAVVVAVALFAFLNLTRTGRAVRAASADWEAATYMGIDVQRTHRLAFGIGIGLTAVGGVALATFYPFGPFTGLDFVVVMFAAVVLGGLGSTAGAFAGGVLIGVVQQVSQLWSPASLSNVYVFVLFLLILLLRPQGLFGKVSRAI</sequence>
<evidence type="ECO:0000256" key="1">
    <source>
        <dbReference type="ARBA" id="ARBA00004651"/>
    </source>
</evidence>
<dbReference type="OrthoDB" id="9807115at2"/>
<feature type="transmembrane region" description="Helical" evidence="9">
    <location>
        <begin position="39"/>
        <end position="56"/>
    </location>
</feature>
<evidence type="ECO:0000256" key="3">
    <source>
        <dbReference type="ARBA" id="ARBA00022475"/>
    </source>
</evidence>
<dbReference type="AlphaFoldDB" id="A0A516G907"/>
<gene>
    <name evidence="10" type="ORF">FNH13_06365</name>
</gene>
<evidence type="ECO:0000256" key="9">
    <source>
        <dbReference type="SAM" id="Phobius"/>
    </source>
</evidence>
<dbReference type="GO" id="GO:0022857">
    <property type="term" value="F:transmembrane transporter activity"/>
    <property type="evidence" value="ECO:0007669"/>
    <property type="project" value="InterPro"/>
</dbReference>
<keyword evidence="4 9" id="KW-0812">Transmembrane</keyword>
<feature type="transmembrane region" description="Helical" evidence="9">
    <location>
        <begin position="6"/>
        <end position="27"/>
    </location>
</feature>
<dbReference type="GO" id="GO:0006865">
    <property type="term" value="P:amino acid transport"/>
    <property type="evidence" value="ECO:0007669"/>
    <property type="project" value="UniProtKB-KW"/>
</dbReference>
<dbReference type="CDD" id="cd06582">
    <property type="entry name" value="TM_PBP1_LivH_like"/>
    <property type="match status" value="1"/>
</dbReference>
<feature type="transmembrane region" description="Helical" evidence="9">
    <location>
        <begin position="143"/>
        <end position="162"/>
    </location>
</feature>
<evidence type="ECO:0000256" key="2">
    <source>
        <dbReference type="ARBA" id="ARBA00022448"/>
    </source>
</evidence>
<dbReference type="GO" id="GO:0005886">
    <property type="term" value="C:plasma membrane"/>
    <property type="evidence" value="ECO:0007669"/>
    <property type="project" value="UniProtKB-SubCell"/>
</dbReference>
<dbReference type="RefSeq" id="WP_143782691.1">
    <property type="nucleotide sequence ID" value="NZ_CP041616.1"/>
</dbReference>
<dbReference type="EMBL" id="CP041616">
    <property type="protein sequence ID" value="QDO88016.1"/>
    <property type="molecule type" value="Genomic_DNA"/>
</dbReference>
<feature type="transmembrane region" description="Helical" evidence="9">
    <location>
        <begin position="224"/>
        <end position="250"/>
    </location>
</feature>
<evidence type="ECO:0000256" key="6">
    <source>
        <dbReference type="ARBA" id="ARBA00022989"/>
    </source>
</evidence>
<evidence type="ECO:0000256" key="4">
    <source>
        <dbReference type="ARBA" id="ARBA00022692"/>
    </source>
</evidence>